<protein>
    <submittedName>
        <fullName evidence="1">Class B sortase</fullName>
    </submittedName>
</protein>
<gene>
    <name evidence="1" type="ORF">E5329_17195</name>
</gene>
<evidence type="ECO:0000313" key="2">
    <source>
        <dbReference type="Proteomes" id="UP000304953"/>
    </source>
</evidence>
<name>A0AC61RSZ5_9FIRM</name>
<organism evidence="1 2">
    <name type="scientific">Petralouisia muris</name>
    <dbReference type="NCBI Taxonomy" id="3032872"/>
    <lineage>
        <taxon>Bacteria</taxon>
        <taxon>Bacillati</taxon>
        <taxon>Bacillota</taxon>
        <taxon>Clostridia</taxon>
        <taxon>Lachnospirales</taxon>
        <taxon>Lachnospiraceae</taxon>
        <taxon>Petralouisia</taxon>
    </lineage>
</organism>
<dbReference type="EMBL" id="SRYA01000037">
    <property type="protein sequence ID" value="TGY95030.1"/>
    <property type="molecule type" value="Genomic_DNA"/>
</dbReference>
<evidence type="ECO:0000313" key="1">
    <source>
        <dbReference type="EMBL" id="TGY95030.1"/>
    </source>
</evidence>
<accession>A0AC61RSZ5</accession>
<reference evidence="1" key="1">
    <citation type="submission" date="2019-04" db="EMBL/GenBank/DDBJ databases">
        <title>Microbes associate with the intestines of laboratory mice.</title>
        <authorList>
            <person name="Navarre W."/>
            <person name="Wong E."/>
            <person name="Huang K."/>
            <person name="Tropini C."/>
            <person name="Ng K."/>
            <person name="Yu B."/>
        </authorList>
    </citation>
    <scope>NUCLEOTIDE SEQUENCE</scope>
    <source>
        <strain evidence="1">NM01_1-7b</strain>
    </source>
</reference>
<keyword evidence="2" id="KW-1185">Reference proteome</keyword>
<proteinExistence type="predicted"/>
<dbReference type="Proteomes" id="UP000304953">
    <property type="component" value="Unassembled WGS sequence"/>
</dbReference>
<comment type="caution">
    <text evidence="1">The sequence shown here is derived from an EMBL/GenBank/DDBJ whole genome shotgun (WGS) entry which is preliminary data.</text>
</comment>
<sequence length="289" mass="32872">MMKKDKARKCMIGLCLCGFCISAGKIVFTCYGSWEDSQRLDRQQAQLMEQRAEGTSGDTDKGILAAGMSEAISAPADAPGEKEPEILPEYRSMYEQNHDLIGWLSIEGTGINYPVMQTPEDENYYLYRDFYGEDNHNGCLIMDTDSTVGSGAKAEGYFDGAEPSANLIVHGHNMKSGEMFGNLDLYQEESYGKEHSIICFDSLYEHRKYELIAVFYSQVYRVKDKEFKYYKFFEAGTQEEFDNWYTNIKKLSLYDTGAKAEPGDEFITLNCCAYHVENGRFVVVGRRIE</sequence>